<protein>
    <submittedName>
        <fullName evidence="2">Uncharacterized protein</fullName>
    </submittedName>
</protein>
<proteinExistence type="predicted"/>
<organism evidence="2">
    <name type="scientific">Loa loa</name>
    <name type="common">Eye worm</name>
    <name type="synonym">Filaria loa</name>
    <dbReference type="NCBI Taxonomy" id="7209"/>
    <lineage>
        <taxon>Eukaryota</taxon>
        <taxon>Metazoa</taxon>
        <taxon>Ecdysozoa</taxon>
        <taxon>Nematoda</taxon>
        <taxon>Chromadorea</taxon>
        <taxon>Rhabditida</taxon>
        <taxon>Spirurina</taxon>
        <taxon>Spiruromorpha</taxon>
        <taxon>Filarioidea</taxon>
        <taxon>Onchocercidae</taxon>
        <taxon>Loa</taxon>
    </lineage>
</organism>
<dbReference type="OrthoDB" id="6372137at2759"/>
<dbReference type="AlphaFoldDB" id="A0A1S0TJG9"/>
<reference evidence="2" key="1">
    <citation type="submission" date="2012-04" db="EMBL/GenBank/DDBJ databases">
        <title>The Genome Sequence of Loa loa.</title>
        <authorList>
            <consortium name="The Broad Institute Genome Sequencing Platform"/>
            <consortium name="Broad Institute Genome Sequencing Center for Infectious Disease"/>
            <person name="Nutman T.B."/>
            <person name="Fink D.L."/>
            <person name="Russ C."/>
            <person name="Young S."/>
            <person name="Zeng Q."/>
            <person name="Gargeya S."/>
            <person name="Alvarado L."/>
            <person name="Berlin A."/>
            <person name="Chapman S.B."/>
            <person name="Chen Z."/>
            <person name="Freedman E."/>
            <person name="Gellesch M."/>
            <person name="Goldberg J."/>
            <person name="Griggs A."/>
            <person name="Gujja S."/>
            <person name="Heilman E.R."/>
            <person name="Heiman D."/>
            <person name="Howarth C."/>
            <person name="Mehta T."/>
            <person name="Neiman D."/>
            <person name="Pearson M."/>
            <person name="Roberts A."/>
            <person name="Saif S."/>
            <person name="Shea T."/>
            <person name="Shenoy N."/>
            <person name="Sisk P."/>
            <person name="Stolte C."/>
            <person name="Sykes S."/>
            <person name="White J."/>
            <person name="Yandava C."/>
            <person name="Haas B."/>
            <person name="Henn M.R."/>
            <person name="Nusbaum C."/>
            <person name="Birren B."/>
        </authorList>
    </citation>
    <scope>NUCLEOTIDE SEQUENCE [LARGE SCALE GENOMIC DNA]</scope>
</reference>
<evidence type="ECO:0000313" key="2">
    <source>
        <dbReference type="EMBL" id="EFO15069.1"/>
    </source>
</evidence>
<gene>
    <name evidence="2" type="ORF">LOAG_13446</name>
</gene>
<keyword evidence="1" id="KW-0812">Transmembrane</keyword>
<dbReference type="GeneID" id="9950916"/>
<keyword evidence="1" id="KW-1133">Transmembrane helix</keyword>
<evidence type="ECO:0000256" key="1">
    <source>
        <dbReference type="SAM" id="Phobius"/>
    </source>
</evidence>
<name>A0A1S0TJG9_LOALO</name>
<dbReference type="EMBL" id="JH712338">
    <property type="protein sequence ID" value="EFO15069.1"/>
    <property type="molecule type" value="Genomic_DNA"/>
</dbReference>
<feature type="transmembrane region" description="Helical" evidence="1">
    <location>
        <begin position="74"/>
        <end position="96"/>
    </location>
</feature>
<keyword evidence="1" id="KW-0472">Membrane</keyword>
<dbReference type="KEGG" id="loa:LOAG_13446"/>
<dbReference type="InParanoid" id="A0A1S0TJG9"/>
<dbReference type="CTD" id="9950916"/>
<sequence>MHSLSDGSLYPWITTTMISMLRNKDGKYENVENARQVKWFSRSSTYAMVTLHALGILTATTHNKTGLIRYYGRWPVLLAGFYLCTFSAALFGFNFLNAYDAKNMAQKNEHIG</sequence>
<feature type="transmembrane region" description="Helical" evidence="1">
    <location>
        <begin position="45"/>
        <end position="62"/>
    </location>
</feature>
<accession>A0A1S0TJG9</accession>
<dbReference type="RefSeq" id="XP_003149000.1">
    <property type="nucleotide sequence ID" value="XM_003148952.1"/>
</dbReference>